<gene>
    <name evidence="2" type="ORF">VTJ83DRAFT_3691</name>
</gene>
<dbReference type="GeneID" id="98124741"/>
<feature type="compositionally biased region" description="Polar residues" evidence="1">
    <location>
        <begin position="698"/>
        <end position="720"/>
    </location>
</feature>
<feature type="compositionally biased region" description="Low complexity" evidence="1">
    <location>
        <begin position="21"/>
        <end position="36"/>
    </location>
</feature>
<feature type="compositionally biased region" description="Low complexity" evidence="1">
    <location>
        <begin position="683"/>
        <end position="697"/>
    </location>
</feature>
<sequence length="958" mass="99732">MVSFFGLRVGGKKKKPDDKAAPPGKQQQQQQQQQQQWKRIDQNALGEGQFFGKNIHRQPDPETGSIRSVSRAAAAAQGGRPYVHQDTHNLGAVSMIDLSTSATAPGRPGTSGSITLRPHASEANMRARFGANNGSSASLALPAPGFGARLAARNGSVTSLAFPTPGFGSRPGTPSRTKPWVNPLDVHFARPVPTGAPAGAAAVPAGPATPKSPPTDSPRLPPTPGTENAEARSVFGEEADDMVTAVMASVKKKEEEEEEREAELEKQRETARLEMERLERQKSTESSLSARRPSAPTLLPEPEPEPEPSFDIPPALLKAAVESNAANRSSPPEPGSGSRGGPPPPHALHQGPPPTGPPTQSLPQPPGQNPPRQGPLGPARPYASYHGANRPEASSSPKGASQKVFRPYRPPPLQGCGPLGPLPDGLRSPSPTLKGPGLAVMAQSPALPQSPTLHSPPLMEHHRPVVVSPEPETPRSRGPGTPAPEKQEPAPLLASLTSPSTLTSPSGSIRRLSFDDEPASARPIIQNVRAKRDTLALNAMRTRSLSMRIEELEKTLLRAQITSDPADSSSGPTQEATRGGDRDADRSSTDGSVCSAGPKIPLDEEDDDDGPILSIPPAPAPAPAPLRVPHHPPMPPAPPAVSSPPSRPPSRPQSPMRGPPRRGPMPRRPGLDEYGVSAIQVARGRGTPTSGSRSGSTDNYSVHSSPPSRTASPQIRQQASWRRDLSQPSPAPTLDHASEQGRSKPALDTGGLGFNFDFGPGPNLSMAPPTPDSTTWSLASPVAGGGDAASAAAPPTSDPSPKPADEPARFTRANVPPPLNIDLTKFNFDPDAPSRDPAHGGLWTPQIRSVPWAASATDEGRPSTSSGAPGPGSFGLGGHGDKKGGAGGKLAASPRLVSKFPESEAAAAADQDGSFMGIGMARGPSIRELRRPKTSGGSGPRRPGPGPAMVDSFGTTFI</sequence>
<feature type="region of interest" description="Disordered" evidence="1">
    <location>
        <begin position="1"/>
        <end position="82"/>
    </location>
</feature>
<evidence type="ECO:0000313" key="3">
    <source>
        <dbReference type="Proteomes" id="UP001600064"/>
    </source>
</evidence>
<feature type="compositionally biased region" description="Pro residues" evidence="1">
    <location>
        <begin position="614"/>
        <end position="667"/>
    </location>
</feature>
<feature type="compositionally biased region" description="Basic and acidic residues" evidence="1">
    <location>
        <begin position="263"/>
        <end position="283"/>
    </location>
</feature>
<dbReference type="RefSeq" id="XP_070867569.1">
    <property type="nucleotide sequence ID" value="XM_071010097.1"/>
</dbReference>
<name>A0ABR4DFB4_9PEZI</name>
<feature type="compositionally biased region" description="Low complexity" evidence="1">
    <location>
        <begin position="422"/>
        <end position="431"/>
    </location>
</feature>
<reference evidence="2 3" key="1">
    <citation type="journal article" date="2024" name="Commun. Biol.">
        <title>Comparative genomic analysis of thermophilic fungi reveals convergent evolutionary adaptations and gene losses.</title>
        <authorList>
            <person name="Steindorff A.S."/>
            <person name="Aguilar-Pontes M.V."/>
            <person name="Robinson A.J."/>
            <person name="Andreopoulos B."/>
            <person name="LaButti K."/>
            <person name="Kuo A."/>
            <person name="Mondo S."/>
            <person name="Riley R."/>
            <person name="Otillar R."/>
            <person name="Haridas S."/>
            <person name="Lipzen A."/>
            <person name="Grimwood J."/>
            <person name="Schmutz J."/>
            <person name="Clum A."/>
            <person name="Reid I.D."/>
            <person name="Moisan M.C."/>
            <person name="Butler G."/>
            <person name="Nguyen T.T.M."/>
            <person name="Dewar K."/>
            <person name="Conant G."/>
            <person name="Drula E."/>
            <person name="Henrissat B."/>
            <person name="Hansel C."/>
            <person name="Singer S."/>
            <person name="Hutchinson M.I."/>
            <person name="de Vries R.P."/>
            <person name="Natvig D.O."/>
            <person name="Powell A.J."/>
            <person name="Tsang A."/>
            <person name="Grigoriev I.V."/>
        </authorList>
    </citation>
    <scope>NUCLEOTIDE SEQUENCE [LARGE SCALE GENOMIC DNA]</scope>
    <source>
        <strain evidence="2 3">ATCC 22073</strain>
    </source>
</reference>
<feature type="compositionally biased region" description="Low complexity" evidence="1">
    <location>
        <begin position="489"/>
        <end position="506"/>
    </location>
</feature>
<feature type="compositionally biased region" description="Pro residues" evidence="1">
    <location>
        <begin position="363"/>
        <end position="373"/>
    </location>
</feature>
<accession>A0ABR4DFB4</accession>
<dbReference type="Proteomes" id="UP001600064">
    <property type="component" value="Unassembled WGS sequence"/>
</dbReference>
<feature type="compositionally biased region" description="Low complexity" evidence="1">
    <location>
        <begin position="191"/>
        <end position="209"/>
    </location>
</feature>
<evidence type="ECO:0000256" key="1">
    <source>
        <dbReference type="SAM" id="MobiDB-lite"/>
    </source>
</evidence>
<feature type="compositionally biased region" description="Pro residues" evidence="1">
    <location>
        <begin position="341"/>
        <end position="357"/>
    </location>
</feature>
<proteinExistence type="predicted"/>
<organism evidence="2 3">
    <name type="scientific">Remersonia thermophila</name>
    <dbReference type="NCBI Taxonomy" id="72144"/>
    <lineage>
        <taxon>Eukaryota</taxon>
        <taxon>Fungi</taxon>
        <taxon>Dikarya</taxon>
        <taxon>Ascomycota</taxon>
        <taxon>Pezizomycotina</taxon>
        <taxon>Sordariomycetes</taxon>
        <taxon>Sordariomycetidae</taxon>
        <taxon>Sordariales</taxon>
        <taxon>Sordariales incertae sedis</taxon>
        <taxon>Remersonia</taxon>
    </lineage>
</organism>
<feature type="compositionally biased region" description="Pro residues" evidence="1">
    <location>
        <begin position="210"/>
        <end position="224"/>
    </location>
</feature>
<feature type="region of interest" description="Disordered" evidence="1">
    <location>
        <begin position="560"/>
        <end position="958"/>
    </location>
</feature>
<protein>
    <submittedName>
        <fullName evidence="2">Uncharacterized protein</fullName>
    </submittedName>
</protein>
<feature type="compositionally biased region" description="Gly residues" evidence="1">
    <location>
        <begin position="869"/>
        <end position="878"/>
    </location>
</feature>
<feature type="compositionally biased region" description="Polar residues" evidence="1">
    <location>
        <begin position="560"/>
        <end position="576"/>
    </location>
</feature>
<feature type="compositionally biased region" description="Basic and acidic residues" evidence="1">
    <location>
        <begin position="578"/>
        <end position="588"/>
    </location>
</feature>
<dbReference type="EMBL" id="JAZGUE010000003">
    <property type="protein sequence ID" value="KAL2268845.1"/>
    <property type="molecule type" value="Genomic_DNA"/>
</dbReference>
<evidence type="ECO:0000313" key="2">
    <source>
        <dbReference type="EMBL" id="KAL2268845.1"/>
    </source>
</evidence>
<feature type="region of interest" description="Disordered" evidence="1">
    <location>
        <begin position="191"/>
        <end position="525"/>
    </location>
</feature>
<comment type="caution">
    <text evidence="2">The sequence shown here is derived from an EMBL/GenBank/DDBJ whole genome shotgun (WGS) entry which is preliminary data.</text>
</comment>
<keyword evidence="3" id="KW-1185">Reference proteome</keyword>